<reference evidence="5" key="1">
    <citation type="journal article" date="2019" name="Int. J. Syst. Evol. Microbiol.">
        <title>The Global Catalogue of Microorganisms (GCM) 10K type strain sequencing project: providing services to taxonomists for standard genome sequencing and annotation.</title>
        <authorList>
            <consortium name="The Broad Institute Genomics Platform"/>
            <consortium name="The Broad Institute Genome Sequencing Center for Infectious Disease"/>
            <person name="Wu L."/>
            <person name="Ma J."/>
        </authorList>
    </citation>
    <scope>NUCLEOTIDE SEQUENCE [LARGE SCALE GENOMIC DNA]</scope>
    <source>
        <strain evidence="5">JCM 16083</strain>
    </source>
</reference>
<protein>
    <recommendedName>
        <fullName evidence="3">Secretion system C-terminal sorting domain-containing protein</fullName>
    </recommendedName>
</protein>
<accession>A0ABP3Y094</accession>
<name>A0ABP3Y094_9FLAO</name>
<evidence type="ECO:0000259" key="3">
    <source>
        <dbReference type="Pfam" id="PF18962"/>
    </source>
</evidence>
<evidence type="ECO:0000256" key="1">
    <source>
        <dbReference type="ARBA" id="ARBA00022729"/>
    </source>
</evidence>
<dbReference type="EMBL" id="BAAAFH010000003">
    <property type="protein sequence ID" value="GAA0874102.1"/>
    <property type="molecule type" value="Genomic_DNA"/>
</dbReference>
<feature type="domain" description="Secretion system C-terminal sorting" evidence="3">
    <location>
        <begin position="356"/>
        <end position="431"/>
    </location>
</feature>
<proteinExistence type="predicted"/>
<keyword evidence="1 2" id="KW-0732">Signal</keyword>
<evidence type="ECO:0000313" key="5">
    <source>
        <dbReference type="Proteomes" id="UP001501126"/>
    </source>
</evidence>
<evidence type="ECO:0000313" key="4">
    <source>
        <dbReference type="EMBL" id="GAA0874102.1"/>
    </source>
</evidence>
<dbReference type="Pfam" id="PF18962">
    <property type="entry name" value="Por_Secre_tail"/>
    <property type="match status" value="1"/>
</dbReference>
<keyword evidence="5" id="KW-1185">Reference proteome</keyword>
<feature type="signal peptide" evidence="2">
    <location>
        <begin position="1"/>
        <end position="37"/>
    </location>
</feature>
<dbReference type="NCBIfam" id="TIGR04183">
    <property type="entry name" value="Por_Secre_tail"/>
    <property type="match status" value="1"/>
</dbReference>
<sequence length="432" mass="48241">MSFYGATFALFKFSLNKINMKKSIFSLILLASTQVMAQQNESVSMGAGYANHIWYSLENGETETSAKDNWHLAFQVSPYGVSIRNNRSVDMEVWKYPSQGTADWATLDTTGMSATWSAVYNSDSDWEIGAFNQLPSGSYNYGWGSYNTVSHAVEGDQLYVIKLPDDSYRKVWFVSRISGEYIFKIATLDNTTDVEKTFSNTSGVADNALFGYYDIINDQFVNREADASNWDFVFMQYNAEIYGAYGNQRVAGVLQHPDVEVARVDLDNPGDSYDASSLVYVTEVNAIGYDWKSLNYQTFQWEIPDTILYVIKAQNGDYWELQFTDFGGTANGNISFTKRKVGSASIGENEEGFFSIYPNPASGFVTLTHDNSEAFNVSIYSTSGQLKKSEQIEGGSGLNATTISLDGLEAGIYFVNIIANNQIRYNTKLIVR</sequence>
<comment type="caution">
    <text evidence="4">The sequence shown here is derived from an EMBL/GenBank/DDBJ whole genome shotgun (WGS) entry which is preliminary data.</text>
</comment>
<dbReference type="Proteomes" id="UP001501126">
    <property type="component" value="Unassembled WGS sequence"/>
</dbReference>
<feature type="chain" id="PRO_5046138692" description="Secretion system C-terminal sorting domain-containing protein" evidence="2">
    <location>
        <begin position="38"/>
        <end position="432"/>
    </location>
</feature>
<organism evidence="4 5">
    <name type="scientific">Wandonia haliotis</name>
    <dbReference type="NCBI Taxonomy" id="574963"/>
    <lineage>
        <taxon>Bacteria</taxon>
        <taxon>Pseudomonadati</taxon>
        <taxon>Bacteroidota</taxon>
        <taxon>Flavobacteriia</taxon>
        <taxon>Flavobacteriales</taxon>
        <taxon>Crocinitomicaceae</taxon>
        <taxon>Wandonia</taxon>
    </lineage>
</organism>
<dbReference type="InterPro" id="IPR026444">
    <property type="entry name" value="Secre_tail"/>
</dbReference>
<evidence type="ECO:0000256" key="2">
    <source>
        <dbReference type="SAM" id="SignalP"/>
    </source>
</evidence>
<gene>
    <name evidence="4" type="ORF">GCM10009118_05100</name>
</gene>